<keyword evidence="4 7" id="KW-0067">ATP-binding</keyword>
<dbReference type="PANTHER" id="PTHR43776">
    <property type="entry name" value="TRANSPORT ATP-BINDING PROTEIN"/>
    <property type="match status" value="1"/>
</dbReference>
<reference evidence="7" key="1">
    <citation type="submission" date="2020-12" db="EMBL/GenBank/DDBJ databases">
        <title>Oil enriched cultivation method for isolating marine PHA-producing bacteria.</title>
        <authorList>
            <person name="Zheng W."/>
            <person name="Yu S."/>
            <person name="Huang Y."/>
        </authorList>
    </citation>
    <scope>NUCLEOTIDE SEQUENCE</scope>
    <source>
        <strain evidence="7">SY-2-3</strain>
    </source>
</reference>
<evidence type="ECO:0000313" key="7">
    <source>
        <dbReference type="EMBL" id="MBN8197105.1"/>
    </source>
</evidence>
<evidence type="ECO:0000256" key="5">
    <source>
        <dbReference type="SAM" id="MobiDB-lite"/>
    </source>
</evidence>
<dbReference type="RefSeq" id="WP_206927506.1">
    <property type="nucleotide sequence ID" value="NZ_JAEKJW010000002.1"/>
</dbReference>
<dbReference type="InterPro" id="IPR027417">
    <property type="entry name" value="P-loop_NTPase"/>
</dbReference>
<comment type="caution">
    <text evidence="7">The sequence shown here is derived from an EMBL/GenBank/DDBJ whole genome shotgun (WGS) entry which is preliminary data.</text>
</comment>
<dbReference type="InterPro" id="IPR013563">
    <property type="entry name" value="Oligopep_ABC_C"/>
</dbReference>
<dbReference type="Pfam" id="PF00005">
    <property type="entry name" value="ABC_tran"/>
    <property type="match status" value="2"/>
</dbReference>
<dbReference type="Proteomes" id="UP000664405">
    <property type="component" value="Unassembled WGS sequence"/>
</dbReference>
<dbReference type="InterPro" id="IPR003439">
    <property type="entry name" value="ABC_transporter-like_ATP-bd"/>
</dbReference>
<dbReference type="CDD" id="cd03257">
    <property type="entry name" value="ABC_NikE_OppD_transporters"/>
    <property type="match status" value="2"/>
</dbReference>
<feature type="domain" description="ABC transporter" evidence="6">
    <location>
        <begin position="5"/>
        <end position="264"/>
    </location>
</feature>
<organism evidence="7 8">
    <name type="scientific">Thalassospira povalilytica</name>
    <dbReference type="NCBI Taxonomy" id="732237"/>
    <lineage>
        <taxon>Bacteria</taxon>
        <taxon>Pseudomonadati</taxon>
        <taxon>Pseudomonadota</taxon>
        <taxon>Alphaproteobacteria</taxon>
        <taxon>Rhodospirillales</taxon>
        <taxon>Thalassospiraceae</taxon>
        <taxon>Thalassospira</taxon>
    </lineage>
</organism>
<evidence type="ECO:0000256" key="3">
    <source>
        <dbReference type="ARBA" id="ARBA00022741"/>
    </source>
</evidence>
<dbReference type="GO" id="GO:0005886">
    <property type="term" value="C:plasma membrane"/>
    <property type="evidence" value="ECO:0007669"/>
    <property type="project" value="UniProtKB-SubCell"/>
</dbReference>
<dbReference type="GO" id="GO:0055085">
    <property type="term" value="P:transmembrane transport"/>
    <property type="evidence" value="ECO:0007669"/>
    <property type="project" value="UniProtKB-ARBA"/>
</dbReference>
<dbReference type="EMBL" id="JAEKJW010000002">
    <property type="protein sequence ID" value="MBN8197105.1"/>
    <property type="molecule type" value="Genomic_DNA"/>
</dbReference>
<feature type="compositionally biased region" description="Basic and acidic residues" evidence="5">
    <location>
        <begin position="296"/>
        <end position="305"/>
    </location>
</feature>
<sequence>MTDILRIKDLKVEFVLPHMRVKAVENVSFRIGAQETVALVGESGSGKSTISQAIMGLLPKTAQITKGSIIFADPKKPGTRVDLAMLDRSGAEMRAIRGGRISMIFQEPMSSLSPLHTIGDQICEAVRLHRKVGRAEARELAVEMLTLIGFPHPKRALKTYPFELSGGLRQRAMIAMAMVCRPALLVADEPTTALDVTIQAQILRLIKDVQKELQMSVLLITHDLGVVANMADRMVVVYDGRVVESGKTDDVFINPGHAYTQSLLAAVPHFDMGPDERLRPLREIKPKTGSLLAEGRQQESARDTSDVPPSLALHPAMASEPVLSVRHLSKSFTTRKGNWIKSEQHLIPAVADVSLTVNRGECVGLVGESGCGKTTLSKLIMRAMDPDEGSILFRGESGQMTELTGLDEDQLNPYRKRIQFVFQDPFGSLNPRMTVQDIITEPMLIHGVGDAEYRKNMVLELMDLVGLDPRFLSRYPHSFSGGQRQRIGIARALSLKPDLLIFDEPTSALDVSVQAQILNLLKDLQRDLNLTYLFISHNLAVVDYIADRIAVMCAGRIVESAPREQLFRNPLHPYTQALLNAVPFADLEHLLDFDKIVDGKASDPARWPAPFTINDTSAPKMMQFAEDHFVRAERADFTEIAI</sequence>
<dbReference type="InterPro" id="IPR050319">
    <property type="entry name" value="ABC_transp_ATP-bind"/>
</dbReference>
<evidence type="ECO:0000256" key="1">
    <source>
        <dbReference type="ARBA" id="ARBA00004417"/>
    </source>
</evidence>
<dbReference type="AlphaFoldDB" id="A0A8I1M850"/>
<dbReference type="Pfam" id="PF08352">
    <property type="entry name" value="oligo_HPY"/>
    <property type="match status" value="2"/>
</dbReference>
<dbReference type="GO" id="GO:0016887">
    <property type="term" value="F:ATP hydrolysis activity"/>
    <property type="evidence" value="ECO:0007669"/>
    <property type="project" value="InterPro"/>
</dbReference>
<dbReference type="SMART" id="SM00382">
    <property type="entry name" value="AAA"/>
    <property type="match status" value="2"/>
</dbReference>
<dbReference type="FunFam" id="3.40.50.300:FF:000016">
    <property type="entry name" value="Oligopeptide ABC transporter ATP-binding component"/>
    <property type="match status" value="2"/>
</dbReference>
<proteinExistence type="predicted"/>
<gene>
    <name evidence="7" type="ORF">JF547_11600</name>
</gene>
<dbReference type="GO" id="GO:0005524">
    <property type="term" value="F:ATP binding"/>
    <property type="evidence" value="ECO:0007669"/>
    <property type="project" value="UniProtKB-KW"/>
</dbReference>
<keyword evidence="2" id="KW-0813">Transport</keyword>
<dbReference type="PROSITE" id="PS00211">
    <property type="entry name" value="ABC_TRANSPORTER_1"/>
    <property type="match status" value="1"/>
</dbReference>
<dbReference type="NCBIfam" id="NF007739">
    <property type="entry name" value="PRK10419.1"/>
    <property type="match status" value="2"/>
</dbReference>
<evidence type="ECO:0000313" key="8">
    <source>
        <dbReference type="Proteomes" id="UP000664405"/>
    </source>
</evidence>
<feature type="domain" description="ABC transporter" evidence="6">
    <location>
        <begin position="323"/>
        <end position="579"/>
    </location>
</feature>
<accession>A0A8I1M850</accession>
<feature type="region of interest" description="Disordered" evidence="5">
    <location>
        <begin position="289"/>
        <end position="310"/>
    </location>
</feature>
<evidence type="ECO:0000259" key="6">
    <source>
        <dbReference type="PROSITE" id="PS50893"/>
    </source>
</evidence>
<dbReference type="SUPFAM" id="SSF52540">
    <property type="entry name" value="P-loop containing nucleoside triphosphate hydrolases"/>
    <property type="match status" value="2"/>
</dbReference>
<dbReference type="InterPro" id="IPR017871">
    <property type="entry name" value="ABC_transporter-like_CS"/>
</dbReference>
<keyword evidence="3" id="KW-0547">Nucleotide-binding</keyword>
<comment type="subcellular location">
    <subcellularLocation>
        <location evidence="1">Cell inner membrane</location>
        <topology evidence="1">Peripheral membrane protein</topology>
    </subcellularLocation>
</comment>
<dbReference type="GO" id="GO:0015833">
    <property type="term" value="P:peptide transport"/>
    <property type="evidence" value="ECO:0007669"/>
    <property type="project" value="InterPro"/>
</dbReference>
<evidence type="ECO:0000256" key="2">
    <source>
        <dbReference type="ARBA" id="ARBA00022448"/>
    </source>
</evidence>
<dbReference type="InterPro" id="IPR003593">
    <property type="entry name" value="AAA+_ATPase"/>
</dbReference>
<dbReference type="NCBIfam" id="NF008453">
    <property type="entry name" value="PRK11308.1"/>
    <property type="match status" value="2"/>
</dbReference>
<dbReference type="Gene3D" id="3.40.50.300">
    <property type="entry name" value="P-loop containing nucleotide triphosphate hydrolases"/>
    <property type="match status" value="2"/>
</dbReference>
<dbReference type="PROSITE" id="PS50893">
    <property type="entry name" value="ABC_TRANSPORTER_2"/>
    <property type="match status" value="2"/>
</dbReference>
<dbReference type="PANTHER" id="PTHR43776:SF8">
    <property type="entry name" value="ABC TRANSPORTER, ATP-BINDING PROTEIN"/>
    <property type="match status" value="1"/>
</dbReference>
<evidence type="ECO:0000256" key="4">
    <source>
        <dbReference type="ARBA" id="ARBA00022840"/>
    </source>
</evidence>
<name>A0A8I1M850_9PROT</name>
<protein>
    <submittedName>
        <fullName evidence="7">ABC transporter ATP-binding protein</fullName>
    </submittedName>
</protein>